<evidence type="ECO:0000259" key="7">
    <source>
        <dbReference type="PROSITE" id="PS50850"/>
    </source>
</evidence>
<evidence type="ECO:0000313" key="8">
    <source>
        <dbReference type="EMBL" id="RAL06660.1"/>
    </source>
</evidence>
<dbReference type="STRING" id="1450537.A0A395HFZ2"/>
<feature type="compositionally biased region" description="Basic and acidic residues" evidence="5">
    <location>
        <begin position="1"/>
        <end position="11"/>
    </location>
</feature>
<comment type="subcellular location">
    <subcellularLocation>
        <location evidence="1">Membrane</location>
        <topology evidence="1">Multi-pass membrane protein</topology>
    </subcellularLocation>
</comment>
<keyword evidence="2 6" id="KW-0812">Transmembrane</keyword>
<keyword evidence="4 6" id="KW-0472">Membrane</keyword>
<dbReference type="PANTHER" id="PTHR23507:SF1">
    <property type="entry name" value="FI18259P1-RELATED"/>
    <property type="match status" value="1"/>
</dbReference>
<dbReference type="VEuPathDB" id="FungiDB:BO97DRAFT_379998"/>
<name>A0A395HFZ2_ASPHC</name>
<organism evidence="8 9">
    <name type="scientific">Aspergillus homomorphus (strain CBS 101889)</name>
    <dbReference type="NCBI Taxonomy" id="1450537"/>
    <lineage>
        <taxon>Eukaryota</taxon>
        <taxon>Fungi</taxon>
        <taxon>Dikarya</taxon>
        <taxon>Ascomycota</taxon>
        <taxon>Pezizomycotina</taxon>
        <taxon>Eurotiomycetes</taxon>
        <taxon>Eurotiomycetidae</taxon>
        <taxon>Eurotiales</taxon>
        <taxon>Aspergillaceae</taxon>
        <taxon>Aspergillus</taxon>
        <taxon>Aspergillus subgen. Circumdati</taxon>
    </lineage>
</organism>
<feature type="transmembrane region" description="Helical" evidence="6">
    <location>
        <begin position="38"/>
        <end position="61"/>
    </location>
</feature>
<evidence type="ECO:0000313" key="9">
    <source>
        <dbReference type="Proteomes" id="UP000248961"/>
    </source>
</evidence>
<evidence type="ECO:0000256" key="3">
    <source>
        <dbReference type="ARBA" id="ARBA00022989"/>
    </source>
</evidence>
<protein>
    <submittedName>
        <fullName evidence="8">MFS general substrate transporter</fullName>
    </submittedName>
</protein>
<feature type="region of interest" description="Disordered" evidence="5">
    <location>
        <begin position="1"/>
        <end position="32"/>
    </location>
</feature>
<dbReference type="InterPro" id="IPR020846">
    <property type="entry name" value="MFS_dom"/>
</dbReference>
<dbReference type="GO" id="GO:0022857">
    <property type="term" value="F:transmembrane transporter activity"/>
    <property type="evidence" value="ECO:0007669"/>
    <property type="project" value="InterPro"/>
</dbReference>
<gene>
    <name evidence="8" type="ORF">BO97DRAFT_379998</name>
</gene>
<keyword evidence="9" id="KW-1185">Reference proteome</keyword>
<keyword evidence="3 6" id="KW-1133">Transmembrane helix</keyword>
<dbReference type="Proteomes" id="UP000248961">
    <property type="component" value="Unassembled WGS sequence"/>
</dbReference>
<dbReference type="Gene3D" id="1.20.1250.20">
    <property type="entry name" value="MFS general substrate transporter like domains"/>
    <property type="match status" value="1"/>
</dbReference>
<sequence>MHRSERGRDHDSTEDEDSPLIPSPPAAVSSPTPSGKQILQVILLCASATLILDIGLTVVLAPKIRLFESILCQEYYRTHDLQGLIRDIPESQCKTKEIQSAVARLIGWQTVFDSLPAIFLAIPYGALSDTKGRRPVLLLCFLGLTLSTAWTLLVCWLQLPLELTWISSLFQCLGGGPAVATAVLEATIADVVPDDKRSTIYFQLQAAVLISDILANPLSSILMAHNVWIPCFLGLSIQALGTILLMALPETLSFARALLPPAESAHECEEEEQTLRGRLAKNFRSIVSDRNVAGLVFGLLVLTISAESVDFLLQYVSKRYGWSIAKSAMLLSLRAAVEFGLLLILGPLLLFLSWPSLRDPQQRDLWVARVSLGFIVLGFLILSLSPTVAPAILGLIIYTLGAGFQPAVMSLLASVWKASNPANLGSLYSTVAIILAAGGVIAGPLLSFMFQVGLRLGDAWVGLPYFVSACLCAGIALVMLSVRLPGRPSLSEM</sequence>
<evidence type="ECO:0000256" key="1">
    <source>
        <dbReference type="ARBA" id="ARBA00004141"/>
    </source>
</evidence>
<feature type="transmembrane region" description="Helical" evidence="6">
    <location>
        <begin position="366"/>
        <end position="385"/>
    </location>
</feature>
<dbReference type="GO" id="GO:0016020">
    <property type="term" value="C:membrane"/>
    <property type="evidence" value="ECO:0007669"/>
    <property type="project" value="UniProtKB-SubCell"/>
</dbReference>
<feature type="transmembrane region" description="Helical" evidence="6">
    <location>
        <begin position="391"/>
        <end position="415"/>
    </location>
</feature>
<reference evidence="8 9" key="1">
    <citation type="submission" date="2018-02" db="EMBL/GenBank/DDBJ databases">
        <title>The genomes of Aspergillus section Nigri reveals drivers in fungal speciation.</title>
        <authorList>
            <consortium name="DOE Joint Genome Institute"/>
            <person name="Vesth T.C."/>
            <person name="Nybo J."/>
            <person name="Theobald S."/>
            <person name="Brandl J."/>
            <person name="Frisvad J.C."/>
            <person name="Nielsen K.F."/>
            <person name="Lyhne E.K."/>
            <person name="Kogle M.E."/>
            <person name="Kuo A."/>
            <person name="Riley R."/>
            <person name="Clum A."/>
            <person name="Nolan M."/>
            <person name="Lipzen A."/>
            <person name="Salamov A."/>
            <person name="Henrissat B."/>
            <person name="Wiebenga A."/>
            <person name="De vries R.P."/>
            <person name="Grigoriev I.V."/>
            <person name="Mortensen U.H."/>
            <person name="Andersen M.R."/>
            <person name="Baker S.E."/>
        </authorList>
    </citation>
    <scope>NUCLEOTIDE SEQUENCE [LARGE SCALE GENOMIC DNA]</scope>
    <source>
        <strain evidence="8 9">CBS 101889</strain>
    </source>
</reference>
<evidence type="ECO:0000256" key="2">
    <source>
        <dbReference type="ARBA" id="ARBA00022692"/>
    </source>
</evidence>
<feature type="transmembrane region" description="Helical" evidence="6">
    <location>
        <begin position="462"/>
        <end position="484"/>
    </location>
</feature>
<dbReference type="PROSITE" id="PS50850">
    <property type="entry name" value="MFS"/>
    <property type="match status" value="1"/>
</dbReference>
<feature type="transmembrane region" description="Helical" evidence="6">
    <location>
        <begin position="136"/>
        <end position="159"/>
    </location>
</feature>
<evidence type="ECO:0000256" key="5">
    <source>
        <dbReference type="SAM" id="MobiDB-lite"/>
    </source>
</evidence>
<accession>A0A395HFZ2</accession>
<proteinExistence type="predicted"/>
<dbReference type="SUPFAM" id="SSF103473">
    <property type="entry name" value="MFS general substrate transporter"/>
    <property type="match status" value="1"/>
</dbReference>
<dbReference type="AlphaFoldDB" id="A0A395HFZ2"/>
<dbReference type="InterPro" id="IPR011701">
    <property type="entry name" value="MFS"/>
</dbReference>
<dbReference type="GeneID" id="37197472"/>
<dbReference type="Pfam" id="PF07690">
    <property type="entry name" value="MFS_1"/>
    <property type="match status" value="1"/>
</dbReference>
<feature type="transmembrane region" description="Helical" evidence="6">
    <location>
        <begin position="292"/>
        <end position="313"/>
    </location>
</feature>
<dbReference type="InterPro" id="IPR036259">
    <property type="entry name" value="MFS_trans_sf"/>
</dbReference>
<dbReference type="OrthoDB" id="194139at2759"/>
<dbReference type="RefSeq" id="XP_025545814.1">
    <property type="nucleotide sequence ID" value="XM_025693183.1"/>
</dbReference>
<dbReference type="PANTHER" id="PTHR23507">
    <property type="entry name" value="ZGC:174356"/>
    <property type="match status" value="1"/>
</dbReference>
<evidence type="ECO:0000256" key="6">
    <source>
        <dbReference type="SAM" id="Phobius"/>
    </source>
</evidence>
<feature type="domain" description="Major facilitator superfamily (MFS) profile" evidence="7">
    <location>
        <begin position="41"/>
        <end position="488"/>
    </location>
</feature>
<feature type="transmembrane region" description="Helical" evidence="6">
    <location>
        <begin position="227"/>
        <end position="248"/>
    </location>
</feature>
<evidence type="ECO:0000256" key="4">
    <source>
        <dbReference type="ARBA" id="ARBA00023136"/>
    </source>
</evidence>
<feature type="transmembrane region" description="Helical" evidence="6">
    <location>
        <begin position="333"/>
        <end position="354"/>
    </location>
</feature>
<dbReference type="EMBL" id="KZ824364">
    <property type="protein sequence ID" value="RAL06660.1"/>
    <property type="molecule type" value="Genomic_DNA"/>
</dbReference>
<feature type="transmembrane region" description="Helical" evidence="6">
    <location>
        <begin position="427"/>
        <end position="450"/>
    </location>
</feature>